<evidence type="ECO:0000259" key="1">
    <source>
        <dbReference type="Pfam" id="PF00646"/>
    </source>
</evidence>
<evidence type="ECO:0000259" key="3">
    <source>
        <dbReference type="Pfam" id="PF24758"/>
    </source>
</evidence>
<dbReference type="Gramene" id="EER96170">
    <property type="protein sequence ID" value="EER96170"/>
    <property type="gene ID" value="SORBI_3002G097100"/>
</dbReference>
<dbReference type="InterPro" id="IPR036047">
    <property type="entry name" value="F-box-like_dom_sf"/>
</dbReference>
<comment type="caution">
    <text evidence="4">The sequence shown here is derived from an EMBL/GenBank/DDBJ whole genome shotgun (WGS) entry which is preliminary data.</text>
</comment>
<proteinExistence type="predicted"/>
<dbReference type="PANTHER" id="PTHR32141:SF168">
    <property type="entry name" value="OS12G0595200 PROTEIN"/>
    <property type="match status" value="1"/>
</dbReference>
<evidence type="ECO:0008006" key="6">
    <source>
        <dbReference type="Google" id="ProtNLM"/>
    </source>
</evidence>
<reference evidence="4" key="1">
    <citation type="journal article" date="2019" name="BMC Genomics">
        <title>A new reference genome for Sorghum bicolor reveals high levels of sequence similarity between sweet and grain genotypes: implications for the genetics of sugar metabolism.</title>
        <authorList>
            <person name="Cooper E.A."/>
            <person name="Brenton Z.W."/>
            <person name="Flinn B.S."/>
            <person name="Jenkins J."/>
            <person name="Shu S."/>
            <person name="Flowers D."/>
            <person name="Luo F."/>
            <person name="Wang Y."/>
            <person name="Xia P."/>
            <person name="Barry K."/>
            <person name="Daum C."/>
            <person name="Lipzen A."/>
            <person name="Yoshinaga Y."/>
            <person name="Schmutz J."/>
            <person name="Saski C."/>
            <person name="Vermerris W."/>
            <person name="Kresovich S."/>
        </authorList>
    </citation>
    <scope>NUCLEOTIDE SEQUENCE</scope>
</reference>
<dbReference type="Pfam" id="PF24758">
    <property type="entry name" value="LRR_At5g56370"/>
    <property type="match status" value="1"/>
</dbReference>
<evidence type="ECO:0000313" key="4">
    <source>
        <dbReference type="EMBL" id="KAG0542397.1"/>
    </source>
</evidence>
<organism evidence="4 5">
    <name type="scientific">Sorghum bicolor</name>
    <name type="common">Sorghum</name>
    <name type="synonym">Sorghum vulgare</name>
    <dbReference type="NCBI Taxonomy" id="4558"/>
    <lineage>
        <taxon>Eukaryota</taxon>
        <taxon>Viridiplantae</taxon>
        <taxon>Streptophyta</taxon>
        <taxon>Embryophyta</taxon>
        <taxon>Tracheophyta</taxon>
        <taxon>Spermatophyta</taxon>
        <taxon>Magnoliopsida</taxon>
        <taxon>Liliopsida</taxon>
        <taxon>Poales</taxon>
        <taxon>Poaceae</taxon>
        <taxon>PACMAD clade</taxon>
        <taxon>Panicoideae</taxon>
        <taxon>Andropogonodae</taxon>
        <taxon>Andropogoneae</taxon>
        <taxon>Sorghinae</taxon>
        <taxon>Sorghum</taxon>
    </lineage>
</organism>
<dbReference type="Pfam" id="PF00646">
    <property type="entry name" value="F-box"/>
    <property type="match status" value="1"/>
</dbReference>
<reference evidence="4" key="2">
    <citation type="submission" date="2020-10" db="EMBL/GenBank/DDBJ databases">
        <authorList>
            <person name="Cooper E.A."/>
            <person name="Brenton Z.W."/>
            <person name="Flinn B.S."/>
            <person name="Jenkins J."/>
            <person name="Shu S."/>
            <person name="Flowers D."/>
            <person name="Luo F."/>
            <person name="Wang Y."/>
            <person name="Xia P."/>
            <person name="Barry K."/>
            <person name="Daum C."/>
            <person name="Lipzen A."/>
            <person name="Yoshinaga Y."/>
            <person name="Schmutz J."/>
            <person name="Saski C."/>
            <person name="Vermerris W."/>
            <person name="Kresovich S."/>
        </authorList>
    </citation>
    <scope>NUCLEOTIDE SEQUENCE</scope>
</reference>
<dbReference type="AlphaFoldDB" id="A0A921US03"/>
<dbReference type="InterPro" id="IPR055411">
    <property type="entry name" value="LRR_FXL15/At3g58940/PEG3-like"/>
</dbReference>
<sequence length="471" mass="53814">MEVVFRSARRRKLEEEEERIDYISCLPDSIIEDIISLLPTKDGARTQILSSRWREIWSSAPINLDLNLNLDQSPIPRYIPTRVILSILSTHQGPIRRLSIPEVYLNYKDNAALTLDRWLQSSTLDKLQELEFQHDHHCGWIAPLPPLPIAVHRFSSNLRVASFGGCSFLGGNSANRLHFPLLKNLSLSNVNISESSLQSLLDACPVLESLLLIGKMGCSRVQIVSPTLRSIGVRPGFLDSVFPQLIIEDAPCLERLHHFQNFDGKKISISVISAPKLHVLGTISTHHDFSVKFFTIFFQGAHFVSLMTVVHNVKVLALAQKHLSLDAVIEFLKCFPCLEKIYIKTKMAGEKNLWSHKHRNFFGTCEIRLKKIVLTNYRGNTSHVNFAKFFVLNARMLESMRLELFDGNPSSAWIDKQHKLLKLKNKASRDMHLDLVSNYRLLRPYPFVCAEQVHDLSTADPFQRLHDWVLQ</sequence>
<dbReference type="PANTHER" id="PTHR32141">
    <property type="match status" value="1"/>
</dbReference>
<evidence type="ECO:0000259" key="2">
    <source>
        <dbReference type="Pfam" id="PF08387"/>
    </source>
</evidence>
<dbReference type="SUPFAM" id="SSF52047">
    <property type="entry name" value="RNI-like"/>
    <property type="match status" value="1"/>
</dbReference>
<dbReference type="InterPro" id="IPR053781">
    <property type="entry name" value="F-box_AtFBL13-like"/>
</dbReference>
<feature type="domain" description="F-box" evidence="1">
    <location>
        <begin position="23"/>
        <end position="62"/>
    </location>
</feature>
<dbReference type="InterPro" id="IPR055302">
    <property type="entry name" value="F-box_dom-containing"/>
</dbReference>
<dbReference type="InterPro" id="IPR032675">
    <property type="entry name" value="LRR_dom_sf"/>
</dbReference>
<name>A0A921US03_SORBI</name>
<dbReference type="KEGG" id="sbi:8054444"/>
<dbReference type="Proteomes" id="UP000807115">
    <property type="component" value="Chromosome 2"/>
</dbReference>
<dbReference type="InterPro" id="IPR006566">
    <property type="entry name" value="FBD"/>
</dbReference>
<dbReference type="Gene3D" id="1.20.1280.50">
    <property type="match status" value="1"/>
</dbReference>
<accession>A0A921US03</accession>
<evidence type="ECO:0000313" key="5">
    <source>
        <dbReference type="Proteomes" id="UP000807115"/>
    </source>
</evidence>
<gene>
    <name evidence="4" type="ORF">BDA96_02G100300</name>
</gene>
<dbReference type="SUPFAM" id="SSF81383">
    <property type="entry name" value="F-box domain"/>
    <property type="match status" value="1"/>
</dbReference>
<protein>
    <recommendedName>
        <fullName evidence="6">F-box domain-containing protein</fullName>
    </recommendedName>
</protein>
<dbReference type="OrthoDB" id="612216at2759"/>
<feature type="domain" description="F-box/LRR-repeat protein 15/At3g58940/PEG3-like LRR" evidence="3">
    <location>
        <begin position="115"/>
        <end position="343"/>
    </location>
</feature>
<feature type="domain" description="FBD" evidence="2">
    <location>
        <begin position="368"/>
        <end position="401"/>
    </location>
</feature>
<dbReference type="EMBL" id="CM027681">
    <property type="protein sequence ID" value="KAG0542397.1"/>
    <property type="molecule type" value="Genomic_DNA"/>
</dbReference>
<dbReference type="OMA" id="WREIWSS"/>
<dbReference type="InterPro" id="IPR001810">
    <property type="entry name" value="F-box_dom"/>
</dbReference>
<dbReference type="Gene3D" id="3.80.10.10">
    <property type="entry name" value="Ribonuclease Inhibitor"/>
    <property type="match status" value="1"/>
</dbReference>
<dbReference type="CDD" id="cd22160">
    <property type="entry name" value="F-box_AtFBL13-like"/>
    <property type="match status" value="1"/>
</dbReference>
<dbReference type="Pfam" id="PF08387">
    <property type="entry name" value="FBD"/>
    <property type="match status" value="1"/>
</dbReference>